<feature type="domain" description="RING-type" evidence="10">
    <location>
        <begin position="191"/>
        <end position="232"/>
    </location>
</feature>
<dbReference type="SMART" id="SM00184">
    <property type="entry name" value="RING"/>
    <property type="match status" value="1"/>
</dbReference>
<feature type="region of interest" description="Disordered" evidence="9">
    <location>
        <begin position="365"/>
        <end position="384"/>
    </location>
</feature>
<dbReference type="PANTHER" id="PTHR15710:SF187">
    <property type="entry name" value="RING-TYPE E3 UBIQUITIN TRANSFERASE"/>
    <property type="match status" value="1"/>
</dbReference>
<evidence type="ECO:0000313" key="13">
    <source>
        <dbReference type="EMBL" id="JAT60557.1"/>
    </source>
</evidence>
<dbReference type="SUPFAM" id="SSF57850">
    <property type="entry name" value="RING/U-box"/>
    <property type="match status" value="1"/>
</dbReference>
<dbReference type="AlphaFoldDB" id="A0A1D1XUL1"/>
<evidence type="ECO:0000313" key="12">
    <source>
        <dbReference type="EMBL" id="JAT48282.1"/>
    </source>
</evidence>
<dbReference type="Pfam" id="PF14369">
    <property type="entry name" value="Zn_ribbon_19"/>
    <property type="match status" value="1"/>
</dbReference>
<evidence type="ECO:0000256" key="6">
    <source>
        <dbReference type="ARBA" id="ARBA00022786"/>
    </source>
</evidence>
<dbReference type="GO" id="GO:0008270">
    <property type="term" value="F:zinc ion binding"/>
    <property type="evidence" value="ECO:0007669"/>
    <property type="project" value="UniProtKB-KW"/>
</dbReference>
<evidence type="ECO:0000256" key="7">
    <source>
        <dbReference type="ARBA" id="ARBA00022833"/>
    </source>
</evidence>
<dbReference type="Gene3D" id="3.30.40.10">
    <property type="entry name" value="Zinc/RING finger domain, C3HC4 (zinc finger)"/>
    <property type="match status" value="1"/>
</dbReference>
<keyword evidence="7" id="KW-0862">Zinc</keyword>
<feature type="compositionally biased region" description="Low complexity" evidence="9">
    <location>
        <begin position="63"/>
        <end position="77"/>
    </location>
</feature>
<evidence type="ECO:0000313" key="11">
    <source>
        <dbReference type="EMBL" id="JAT46076.1"/>
    </source>
</evidence>
<evidence type="ECO:0000256" key="4">
    <source>
        <dbReference type="ARBA" id="ARBA00022723"/>
    </source>
</evidence>
<dbReference type="Pfam" id="PF13639">
    <property type="entry name" value="zf-RING_2"/>
    <property type="match status" value="1"/>
</dbReference>
<dbReference type="InterPro" id="IPR039525">
    <property type="entry name" value="RNF126-like_zinc-ribbon"/>
</dbReference>
<dbReference type="GO" id="GO:0061630">
    <property type="term" value="F:ubiquitin protein ligase activity"/>
    <property type="evidence" value="ECO:0007669"/>
    <property type="project" value="UniProtKB-EC"/>
</dbReference>
<keyword evidence="6" id="KW-0833">Ubl conjugation pathway</keyword>
<dbReference type="EMBL" id="GDJX01021860">
    <property type="protein sequence ID" value="JAT46076.1"/>
    <property type="molecule type" value="Transcribed_RNA"/>
</dbReference>
<dbReference type="EC" id="2.3.2.27" evidence="2"/>
<feature type="region of interest" description="Disordered" evidence="9">
    <location>
        <begin position="53"/>
        <end position="84"/>
    </location>
</feature>
<evidence type="ECO:0000256" key="5">
    <source>
        <dbReference type="ARBA" id="ARBA00022771"/>
    </source>
</evidence>
<dbReference type="InterPro" id="IPR013083">
    <property type="entry name" value="Znf_RING/FYVE/PHD"/>
</dbReference>
<accession>A0A1D1XUL1</accession>
<dbReference type="EMBL" id="GDJX01007379">
    <property type="protein sequence ID" value="JAT60557.1"/>
    <property type="molecule type" value="Transcribed_RNA"/>
</dbReference>
<evidence type="ECO:0000256" key="3">
    <source>
        <dbReference type="ARBA" id="ARBA00022679"/>
    </source>
</evidence>
<keyword evidence="4" id="KW-0479">Metal-binding</keyword>
<gene>
    <name evidence="11" type="primary">At3g19950_14</name>
    <name evidence="13" type="synonym">At3g19950_2</name>
    <name evidence="12" type="synonym">At3g19950_5</name>
    <name evidence="11" type="ORF">g.111227</name>
    <name evidence="12" type="ORF">g.111233</name>
    <name evidence="13" type="ORF">g.111242</name>
</gene>
<dbReference type="GO" id="GO:0016567">
    <property type="term" value="P:protein ubiquitination"/>
    <property type="evidence" value="ECO:0007669"/>
    <property type="project" value="TreeGrafter"/>
</dbReference>
<evidence type="ECO:0000256" key="1">
    <source>
        <dbReference type="ARBA" id="ARBA00000900"/>
    </source>
</evidence>
<keyword evidence="5 8" id="KW-0863">Zinc-finger</keyword>
<dbReference type="InterPro" id="IPR001841">
    <property type="entry name" value="Znf_RING"/>
</dbReference>
<dbReference type="EMBL" id="GDJX01019654">
    <property type="protein sequence ID" value="JAT48282.1"/>
    <property type="molecule type" value="Transcribed_RNA"/>
</dbReference>
<dbReference type="FunFam" id="3.30.40.10:FF:000022">
    <property type="entry name" value="E3 ubiquitin-protein ligase RING1-like"/>
    <property type="match status" value="1"/>
</dbReference>
<evidence type="ECO:0000256" key="9">
    <source>
        <dbReference type="SAM" id="MobiDB-lite"/>
    </source>
</evidence>
<organism evidence="11">
    <name type="scientific">Anthurium amnicola</name>
    <dbReference type="NCBI Taxonomy" id="1678845"/>
    <lineage>
        <taxon>Eukaryota</taxon>
        <taxon>Viridiplantae</taxon>
        <taxon>Streptophyta</taxon>
        <taxon>Embryophyta</taxon>
        <taxon>Tracheophyta</taxon>
        <taxon>Spermatophyta</taxon>
        <taxon>Magnoliopsida</taxon>
        <taxon>Liliopsida</taxon>
        <taxon>Araceae</taxon>
        <taxon>Pothoideae</taxon>
        <taxon>Potheae</taxon>
        <taxon>Anthurium</taxon>
    </lineage>
</organism>
<sequence length="395" mass="42091">MSSVATSDVADGGTGQDSATYWCHECDMGVALPLSPPPLVCPHCGGGFLEEMEELRPRRRPAPSRSRTLSPPRLRYPGAGAGGEEVDALSRFDQAGDGGDLDDPVGFSLRNGPHGGGSGSSSNAEDYYEAFDRLMSHIVSSAPNIVGEDDPSFGGDGGGGVSRPASKSSVEAIPTVQVTEAFLAADPSLLCAVCKDEFVLLTEARQLPCSHIYHPDCILPWLSHHNSCPVCRFRLPTDDPERRRRPHARVYEPRVVFGNLLDQDGDEEVDGDVREIHSMLRSVFPGRTPAGDTDDGAVADGAFMGIGAILRRIARRRRLSSARRSSRLLVQDAPATSTATQSAQPEMGSQGPANSAEMVSSSLWPLDEGTSVGGTGGRVDEEGGMIMSEVRRVYN</sequence>
<dbReference type="PANTHER" id="PTHR15710">
    <property type="entry name" value="E3 UBIQUITIN-PROTEIN LIGASE PRAJA"/>
    <property type="match status" value="1"/>
</dbReference>
<name>A0A1D1XUL1_9ARAE</name>
<proteinExistence type="predicted"/>
<reference evidence="11" key="1">
    <citation type="submission" date="2015-07" db="EMBL/GenBank/DDBJ databases">
        <title>Transcriptome Assembly of Anthurium amnicola.</title>
        <authorList>
            <person name="Suzuki J."/>
        </authorList>
    </citation>
    <scope>NUCLEOTIDE SEQUENCE</scope>
</reference>
<evidence type="ECO:0000256" key="2">
    <source>
        <dbReference type="ARBA" id="ARBA00012483"/>
    </source>
</evidence>
<dbReference type="GO" id="GO:0005737">
    <property type="term" value="C:cytoplasm"/>
    <property type="evidence" value="ECO:0007669"/>
    <property type="project" value="TreeGrafter"/>
</dbReference>
<dbReference type="PROSITE" id="PS50089">
    <property type="entry name" value="ZF_RING_2"/>
    <property type="match status" value="1"/>
</dbReference>
<evidence type="ECO:0000256" key="8">
    <source>
        <dbReference type="PROSITE-ProRule" id="PRU00175"/>
    </source>
</evidence>
<comment type="catalytic activity">
    <reaction evidence="1">
        <text>S-ubiquitinyl-[E2 ubiquitin-conjugating enzyme]-L-cysteine + [acceptor protein]-L-lysine = [E2 ubiquitin-conjugating enzyme]-L-cysteine + N(6)-ubiquitinyl-[acceptor protein]-L-lysine.</text>
        <dbReference type="EC" id="2.3.2.27"/>
    </reaction>
</comment>
<evidence type="ECO:0000259" key="10">
    <source>
        <dbReference type="PROSITE" id="PS50089"/>
    </source>
</evidence>
<keyword evidence="3" id="KW-0808">Transferase</keyword>
<feature type="compositionally biased region" description="Low complexity" evidence="9">
    <location>
        <begin position="327"/>
        <end position="345"/>
    </location>
</feature>
<protein>
    <recommendedName>
        <fullName evidence="2">RING-type E3 ubiquitin transferase</fullName>
        <ecNumber evidence="2">2.3.2.27</ecNumber>
    </recommendedName>
</protein>
<dbReference type="CDD" id="cd16667">
    <property type="entry name" value="RING-H2_RNF126-like"/>
    <property type="match status" value="1"/>
</dbReference>
<feature type="region of interest" description="Disordered" evidence="9">
    <location>
        <begin position="324"/>
        <end position="359"/>
    </location>
</feature>